<proteinExistence type="inferred from homology"/>
<evidence type="ECO:0000256" key="3">
    <source>
        <dbReference type="ARBA" id="ARBA00022603"/>
    </source>
</evidence>
<dbReference type="EC" id="2.1.1.72" evidence="2"/>
<evidence type="ECO:0000313" key="8">
    <source>
        <dbReference type="Proteomes" id="UP000076482"/>
    </source>
</evidence>
<dbReference type="RefSeq" id="WP_063261667.1">
    <property type="nucleotide sequence ID" value="NZ_LJKE01000056.1"/>
</dbReference>
<gene>
    <name evidence="7" type="ORF">B4088_3354</name>
</gene>
<comment type="similarity">
    <text evidence="1">Belongs to the N(4)/N(6)-methyltransferase family.</text>
</comment>
<dbReference type="InterPro" id="IPR012327">
    <property type="entry name" value="MeTrfase_D12"/>
</dbReference>
<dbReference type="REBASE" id="151062">
    <property type="entry name" value="M.Bce4088ORF3354P"/>
</dbReference>
<protein>
    <recommendedName>
        <fullName evidence="2">site-specific DNA-methyltransferase (adenine-specific)</fullName>
        <ecNumber evidence="2">2.1.1.72</ecNumber>
    </recommendedName>
</protein>
<dbReference type="Gene3D" id="3.40.50.150">
    <property type="entry name" value="Vaccinia Virus protein VP39"/>
    <property type="match status" value="1"/>
</dbReference>
<dbReference type="Pfam" id="PF02086">
    <property type="entry name" value="MethyltransfD12"/>
    <property type="match status" value="1"/>
</dbReference>
<dbReference type="PRINTS" id="PR00505">
    <property type="entry name" value="D12N6MTFRASE"/>
</dbReference>
<comment type="caution">
    <text evidence="7">The sequence shown here is derived from an EMBL/GenBank/DDBJ whole genome shotgun (WGS) entry which is preliminary data.</text>
</comment>
<dbReference type="Proteomes" id="UP000076482">
    <property type="component" value="Unassembled WGS sequence"/>
</dbReference>
<dbReference type="GO" id="GO:0006298">
    <property type="term" value="P:mismatch repair"/>
    <property type="evidence" value="ECO:0007669"/>
    <property type="project" value="TreeGrafter"/>
</dbReference>
<evidence type="ECO:0000256" key="4">
    <source>
        <dbReference type="ARBA" id="ARBA00022679"/>
    </source>
</evidence>
<dbReference type="EMBL" id="LJKE01000056">
    <property type="protein sequence ID" value="KZD63369.1"/>
    <property type="molecule type" value="Genomic_DNA"/>
</dbReference>
<dbReference type="AlphaFoldDB" id="A0A161TU07"/>
<dbReference type="GO" id="GO:1904047">
    <property type="term" value="F:S-adenosyl-L-methionine binding"/>
    <property type="evidence" value="ECO:0007669"/>
    <property type="project" value="TreeGrafter"/>
</dbReference>
<keyword evidence="3 7" id="KW-0489">Methyltransferase</keyword>
<evidence type="ECO:0000256" key="6">
    <source>
        <dbReference type="ARBA" id="ARBA00047942"/>
    </source>
</evidence>
<evidence type="ECO:0000256" key="1">
    <source>
        <dbReference type="ARBA" id="ARBA00006594"/>
    </source>
</evidence>
<sequence>METLECQFCGEIDTRDSDIFQLDKLGTGFWCEICDGYSYFNNIKEKHKFTLILEDKCKNLEPIYTNDIKLPTRISPYRYPGGKTKLVNYLYTHLEKTKSKKLISPFVGGGSFELALLDAGIIEELHMNDLDTGVYSLWWIIKYMPYVIIDRLQLTVPTHTDYFEAQNIIKKDYVGVDVVDAAWASLLVNRLAYSGISKANPMGGRNGTSDALLSRWNPKDLVQRIERIHSLSDKITVTQEHATKLIEEAYWEDTATIFIDPPYVEKGKDLYNCFYTEDNHIELSVMLDSLHMGCPGADIVLTYDYNRWLEALYNSPVVEVIGRKYSI</sequence>
<dbReference type="GO" id="GO:0009307">
    <property type="term" value="P:DNA restriction-modification system"/>
    <property type="evidence" value="ECO:0007669"/>
    <property type="project" value="InterPro"/>
</dbReference>
<name>A0A161TU07_BACCE</name>
<evidence type="ECO:0000313" key="7">
    <source>
        <dbReference type="EMBL" id="KZD63369.1"/>
    </source>
</evidence>
<dbReference type="InterPro" id="IPR029063">
    <property type="entry name" value="SAM-dependent_MTases_sf"/>
</dbReference>
<keyword evidence="5" id="KW-0949">S-adenosyl-L-methionine</keyword>
<keyword evidence="4 7" id="KW-0808">Transferase</keyword>
<organism evidence="7 8">
    <name type="scientific">Bacillus cereus</name>
    <dbReference type="NCBI Taxonomy" id="1396"/>
    <lineage>
        <taxon>Bacteria</taxon>
        <taxon>Bacillati</taxon>
        <taxon>Bacillota</taxon>
        <taxon>Bacilli</taxon>
        <taxon>Bacillales</taxon>
        <taxon>Bacillaceae</taxon>
        <taxon>Bacillus</taxon>
        <taxon>Bacillus cereus group</taxon>
    </lineage>
</organism>
<comment type="catalytic activity">
    <reaction evidence="6">
        <text>a 2'-deoxyadenosine in DNA + S-adenosyl-L-methionine = an N(6)-methyl-2'-deoxyadenosine in DNA + S-adenosyl-L-homocysteine + H(+)</text>
        <dbReference type="Rhea" id="RHEA:15197"/>
        <dbReference type="Rhea" id="RHEA-COMP:12418"/>
        <dbReference type="Rhea" id="RHEA-COMP:12419"/>
        <dbReference type="ChEBI" id="CHEBI:15378"/>
        <dbReference type="ChEBI" id="CHEBI:57856"/>
        <dbReference type="ChEBI" id="CHEBI:59789"/>
        <dbReference type="ChEBI" id="CHEBI:90615"/>
        <dbReference type="ChEBI" id="CHEBI:90616"/>
        <dbReference type="EC" id="2.1.1.72"/>
    </reaction>
</comment>
<dbReference type="PATRIC" id="fig|1396.535.peg.4000"/>
<dbReference type="Gene3D" id="1.10.1020.10">
    <property type="entry name" value="Adenine-specific Methyltransferase, Domain 2"/>
    <property type="match status" value="1"/>
</dbReference>
<dbReference type="GO" id="GO:0032259">
    <property type="term" value="P:methylation"/>
    <property type="evidence" value="ECO:0007669"/>
    <property type="project" value="UniProtKB-KW"/>
</dbReference>
<dbReference type="GO" id="GO:0009007">
    <property type="term" value="F:site-specific DNA-methyltransferase (adenine-specific) activity"/>
    <property type="evidence" value="ECO:0007669"/>
    <property type="project" value="UniProtKB-EC"/>
</dbReference>
<evidence type="ECO:0000256" key="2">
    <source>
        <dbReference type="ARBA" id="ARBA00011900"/>
    </source>
</evidence>
<dbReference type="PANTHER" id="PTHR30481">
    <property type="entry name" value="DNA ADENINE METHYLASE"/>
    <property type="match status" value="1"/>
</dbReference>
<dbReference type="SUPFAM" id="SSF53335">
    <property type="entry name" value="S-adenosyl-L-methionine-dependent methyltransferases"/>
    <property type="match status" value="1"/>
</dbReference>
<dbReference type="PANTHER" id="PTHR30481:SF2">
    <property type="entry name" value="SITE-SPECIFIC DNA-METHYLTRANSFERASE (ADENINE-SPECIFIC)"/>
    <property type="match status" value="1"/>
</dbReference>
<reference evidence="7 8" key="1">
    <citation type="submission" date="2015-09" db="EMBL/GenBank/DDBJ databases">
        <title>Bacillus cereus food isolates.</title>
        <authorList>
            <person name="Boekhorst J."/>
        </authorList>
    </citation>
    <scope>NUCLEOTIDE SEQUENCE [LARGE SCALE GENOMIC DNA]</scope>
    <source>
        <strain evidence="7 8">B4088</strain>
    </source>
</reference>
<dbReference type="InterPro" id="IPR023095">
    <property type="entry name" value="Ade_MeTrfase_dom_2"/>
</dbReference>
<dbReference type="GO" id="GO:0043565">
    <property type="term" value="F:sequence-specific DNA binding"/>
    <property type="evidence" value="ECO:0007669"/>
    <property type="project" value="TreeGrafter"/>
</dbReference>
<accession>A0A161TU07</accession>
<evidence type="ECO:0000256" key="5">
    <source>
        <dbReference type="ARBA" id="ARBA00022691"/>
    </source>
</evidence>